<dbReference type="EMBL" id="KY000220">
    <property type="protein sequence ID" value="APL99351.1"/>
    <property type="molecule type" value="Genomic_DNA"/>
</dbReference>
<sequence>MILVQALQRAKRLFDEALPKFDWGRSALDANAIQLLNEVPGEVEAALKEAGKVWEPTIDRVREFHEAFGHPVTATPDPMTKALRELRVKLIAEELTELCDALGVDLEVIRSAKDGEWRVKVEATADDEDVDLVEAADALGDLDYVVAGANLVFGFPAQDVSAEIHRANMSKLGADGKPIYREDGKVMKGPNYTPPNVAGVLSGSVGHVWLK</sequence>
<keyword evidence="2" id="KW-1185">Reference proteome</keyword>
<dbReference type="InterPro" id="IPR023292">
    <property type="entry name" value="NTP_PyroPHydrolase-like_dom_sf"/>
</dbReference>
<dbReference type="Pfam" id="PF01503">
    <property type="entry name" value="PRA-PH"/>
    <property type="match status" value="1"/>
</dbReference>
<reference evidence="1 2" key="1">
    <citation type="submission" date="2016-10" db="EMBL/GenBank/DDBJ databases">
        <title>Properties of three new Bordetella phage species from family Siphoviridae.</title>
        <authorList>
            <person name="Knezevic P."/>
            <person name="Petrovic Fabijan A."/>
            <person name="Doffkay Z."/>
            <person name="Rakhely G."/>
        </authorList>
    </citation>
    <scope>NUCLEOTIDE SEQUENCE [LARGE SCALE GENOMIC DNA]</scope>
</reference>
<keyword evidence="1" id="KW-0378">Hydrolase</keyword>
<dbReference type="RefSeq" id="YP_009794066.1">
    <property type="nucleotide sequence ID" value="NC_047878.1"/>
</dbReference>
<protein>
    <submittedName>
        <fullName evidence="1">Nucleotide pyrophosphohydrolase</fullName>
    </submittedName>
</protein>
<dbReference type="Proteomes" id="UP000241807">
    <property type="component" value="Segment"/>
</dbReference>
<reference evidence="2" key="2">
    <citation type="journal article" date="2021" name="Viruses">
        <title>Are Bordetella bronchiseptica Siphoviruses (Genus Vojvodinavirus) Appropriate for Phage Therapy Bacterial Allies or Foes?</title>
        <authorList>
            <person name="Petrovic Fabijan A."/>
            <person name="Aleksic Sabo V."/>
            <person name="Gavric D."/>
            <person name="Doffkay Z."/>
            <person name="Rakhely G."/>
            <person name="Knezevic P."/>
        </authorList>
    </citation>
    <scope>NUCLEOTIDE SEQUENCE [LARGE SCALE GENOMIC DNA]</scope>
</reference>
<dbReference type="KEGG" id="vg:54984317"/>
<proteinExistence type="predicted"/>
<accession>A0A2D0WBN9</accession>
<name>A0A2D0WBN9_9CAUD</name>
<organism evidence="1 2">
    <name type="scientific">Bordetella phage FP1</name>
    <dbReference type="NCBI Taxonomy" id="1916125"/>
    <lineage>
        <taxon>Viruses</taxon>
        <taxon>Duplodnaviria</taxon>
        <taxon>Heunggongvirae</taxon>
        <taxon>Uroviricota</taxon>
        <taxon>Caudoviricetes</taxon>
        <taxon>Mesyanzhinovviridae</taxon>
        <taxon>Rabinowitzvirinae</taxon>
        <taxon>Vojvodinavirus</taxon>
        <taxon>Vojvodinavirus FP1</taxon>
        <taxon>Bordetella virus FP1</taxon>
    </lineage>
</organism>
<dbReference type="GO" id="GO:0016787">
    <property type="term" value="F:hydrolase activity"/>
    <property type="evidence" value="ECO:0007669"/>
    <property type="project" value="UniProtKB-KW"/>
</dbReference>
<dbReference type="Gene3D" id="1.10.3420.10">
    <property type="entry name" value="putative ntp pyrophosphohydrolase like domain"/>
    <property type="match status" value="1"/>
</dbReference>
<dbReference type="InterPro" id="IPR021130">
    <property type="entry name" value="PRib-ATP_PPHydrolase-like"/>
</dbReference>
<evidence type="ECO:0000313" key="1">
    <source>
        <dbReference type="EMBL" id="APL99351.1"/>
    </source>
</evidence>
<evidence type="ECO:0000313" key="2">
    <source>
        <dbReference type="Proteomes" id="UP000241807"/>
    </source>
</evidence>
<dbReference type="GeneID" id="54984317"/>